<evidence type="ECO:0000259" key="1">
    <source>
        <dbReference type="Pfam" id="PF01636"/>
    </source>
</evidence>
<dbReference type="Gene3D" id="3.90.1200.10">
    <property type="match status" value="1"/>
</dbReference>
<evidence type="ECO:0000313" key="3">
    <source>
        <dbReference type="Proteomes" id="UP000595691"/>
    </source>
</evidence>
<organism evidence="2 3">
    <name type="scientific">Heyndrickxia vini</name>
    <dbReference type="NCBI Taxonomy" id="1476025"/>
    <lineage>
        <taxon>Bacteria</taxon>
        <taxon>Bacillati</taxon>
        <taxon>Bacillota</taxon>
        <taxon>Bacilli</taxon>
        <taxon>Bacillales</taxon>
        <taxon>Bacillaceae</taxon>
        <taxon>Heyndrickxia</taxon>
    </lineage>
</organism>
<gene>
    <name evidence="2" type="ORF">I5776_04535</name>
</gene>
<sequence length="301" mass="34310">MKSVLSDQVLDWVRKSVGSTTEIRSIKRLYGGTSSIVHHLSFTTGDVVLRQFDNEEWLKEEPDLARHEAESLRKAMKTSIPTPEIIAFDETGDECGGMPAVLMTKLEGTVQLKPQQMERWLAEMAESLVQIHSVQADDFPWTYFTYKDLAKLEIPDWSSYPELWGAVFDFVRVPRPQVRPCFIHRDYHPTNILWEDDKVSGVVDWVNACSGPAGIDIGHCRLNLAMLYGVSTADAFLSAYEKLAGYSFSYHPYWDLLSLIDILFGPPEVFPGWIAFGMTSLTDQMMVERLDQYMKSVLNRI</sequence>
<protein>
    <submittedName>
        <fullName evidence="2">Aminoglycoside phosphotransferase family protein</fullName>
    </submittedName>
</protein>
<dbReference type="Pfam" id="PF01636">
    <property type="entry name" value="APH"/>
    <property type="match status" value="1"/>
</dbReference>
<dbReference type="SUPFAM" id="SSF56112">
    <property type="entry name" value="Protein kinase-like (PK-like)"/>
    <property type="match status" value="1"/>
</dbReference>
<dbReference type="InterPro" id="IPR051678">
    <property type="entry name" value="AGP_Transferase"/>
</dbReference>
<proteinExistence type="predicted"/>
<dbReference type="InterPro" id="IPR011009">
    <property type="entry name" value="Kinase-like_dom_sf"/>
</dbReference>
<dbReference type="EMBL" id="CP065425">
    <property type="protein sequence ID" value="QQZ10230.1"/>
    <property type="molecule type" value="Genomic_DNA"/>
</dbReference>
<dbReference type="PANTHER" id="PTHR21310">
    <property type="entry name" value="AMINOGLYCOSIDE PHOSPHOTRANSFERASE-RELATED-RELATED"/>
    <property type="match status" value="1"/>
</dbReference>
<keyword evidence="3" id="KW-1185">Reference proteome</keyword>
<dbReference type="Proteomes" id="UP000595691">
    <property type="component" value="Chromosome"/>
</dbReference>
<name>A0ABX7E4J3_9BACI</name>
<dbReference type="InterPro" id="IPR002575">
    <property type="entry name" value="Aminoglycoside_PTrfase"/>
</dbReference>
<dbReference type="RefSeq" id="WP_202779176.1">
    <property type="nucleotide sequence ID" value="NZ_CP065425.1"/>
</dbReference>
<reference evidence="2 3" key="1">
    <citation type="submission" date="2020-11" db="EMBL/GenBank/DDBJ databases">
        <title>Taxonomic evaluation of the Bacillus sporothermodurans group of bacteria based on whole genome sequences.</title>
        <authorList>
            <person name="Fiedler G."/>
            <person name="Herbstmann A.-D."/>
            <person name="Doll E."/>
            <person name="Wenning M."/>
            <person name="Brinks E."/>
            <person name="Kabisch J."/>
            <person name="Breitenwieser F."/>
            <person name="Lappann M."/>
            <person name="Boehnlein C."/>
            <person name="Franz C."/>
        </authorList>
    </citation>
    <scope>NUCLEOTIDE SEQUENCE [LARGE SCALE GENOMIC DNA]</scope>
    <source>
        <strain evidence="2 3">JCM 19841</strain>
    </source>
</reference>
<evidence type="ECO:0000313" key="2">
    <source>
        <dbReference type="EMBL" id="QQZ10230.1"/>
    </source>
</evidence>
<accession>A0ABX7E4J3</accession>
<feature type="domain" description="Aminoglycoside phosphotransferase" evidence="1">
    <location>
        <begin position="26"/>
        <end position="246"/>
    </location>
</feature>